<dbReference type="RefSeq" id="WP_013415282.1">
    <property type="nucleotide sequence ID" value="NC_014659.1"/>
</dbReference>
<dbReference type="KEGG" id="req:REQ_12860"/>
<evidence type="ECO:0000313" key="2">
    <source>
        <dbReference type="Proteomes" id="UP000006892"/>
    </source>
</evidence>
<dbReference type="EMBL" id="FN563149">
    <property type="protein sequence ID" value="CBH47379.1"/>
    <property type="molecule type" value="Genomic_DNA"/>
</dbReference>
<dbReference type="SUPFAM" id="SSF103642">
    <property type="entry name" value="Sec-C motif"/>
    <property type="match status" value="1"/>
</dbReference>
<accession>A0A3S5Y4C8</accession>
<evidence type="ECO:0000313" key="1">
    <source>
        <dbReference type="EMBL" id="CBH47379.1"/>
    </source>
</evidence>
<gene>
    <name evidence="1" type="ordered locus">REQ_12860</name>
</gene>
<evidence type="ECO:0008006" key="3">
    <source>
        <dbReference type="Google" id="ProtNLM"/>
    </source>
</evidence>
<dbReference type="InterPro" id="IPR004027">
    <property type="entry name" value="SEC_C_motif"/>
</dbReference>
<dbReference type="Pfam" id="PF02810">
    <property type="entry name" value="SEC-C"/>
    <property type="match status" value="1"/>
</dbReference>
<dbReference type="Proteomes" id="UP001154400">
    <property type="component" value="Chromosome"/>
</dbReference>
<name>A0A3S5Y4C8_RHOH1</name>
<sequence length="623" mass="66390">MSATPDPRDLTTAAIADLRASGPSTGEDWAQRLVDAGHGSLPEMTEFVELLDHPSVVLLADGRNAVLDTLLEGRVFTHRLSGGEIESGLLHADPDLAPVVMSALGRADESVRVLFPDYDADELAALGIADEHFPDGPVLLFGTEALQGFSSGDLIAVTVGAGGSLELSSAGGDVADVPDMADRLDRIVGADNADNLETVAWQLLADDDALCATPTMPLGELIEAAGYECEGDYIAARGFDFDAHHLAAHIAMVAREHELHPDEASAVVSFVQLVGIVHDDELDLPEVLARVGEDADSVAGLEDPAAAAAVLDLVNAVEDDYIPALYTTASAVVGAGPRRAKASGHWLAGMAADTLGDVLEAERHFADAAAMDEEWTPALFELAQIASDRGDAQRGLSLLGRIDGGRDERLYDVLTRFAPAEHPELGRNDKCWCGSGRKYKVCHLGKADATLDDRASWLYEKATLYAQSTVLFDLVLGLAQRRAAHWDDEDAVARAFDEPLVIDTALFEGGLFRLFVARRGVLLPADERELADRWLRVRRSVHEVVSVDGSTATLRDLATDESATVDDGARAVGELLCARVVPTGERTQILGGVEQVDPDRLDAVLAVLTADDVEPEDVVDVLN</sequence>
<dbReference type="Gene3D" id="3.10.450.50">
    <property type="match status" value="1"/>
</dbReference>
<dbReference type="AlphaFoldDB" id="A0A3S5Y4C8"/>
<proteinExistence type="predicted"/>
<reference evidence="1" key="1">
    <citation type="journal article" date="2010" name="PLoS Genet.">
        <title>The genome of a pathogenic rhodococcus: cooptive virulence underpinned by key gene acquisitions.</title>
        <authorList>
            <person name="Letek M."/>
            <person name="Gonzalez P."/>
            <person name="Macarthur I."/>
            <person name="Rodriguez H."/>
            <person name="Freeman T.C."/>
            <person name="Valero-Rello A."/>
            <person name="Blanco M."/>
            <person name="Buckley T."/>
            <person name="Cherevach I."/>
            <person name="Fahey R."/>
            <person name="Hapeshi A."/>
            <person name="Holdstock J."/>
            <person name="Leadon D."/>
            <person name="Navas J."/>
            <person name="Ocampo A."/>
            <person name="Quail M.A."/>
            <person name="Sanders M."/>
            <person name="Scortti M.M."/>
            <person name="Prescott J.F."/>
            <person name="Fogarty U."/>
            <person name="Meijer W.G."/>
            <person name="Parkhill J."/>
            <person name="Bentley S.D."/>
            <person name="Vazquez-Boland J.A."/>
        </authorList>
    </citation>
    <scope>NUCLEOTIDE SEQUENCE [LARGE SCALE GENOMIC DNA]</scope>
    <source>
        <strain evidence="1 2">103S</strain>
    </source>
</reference>
<protein>
    <recommendedName>
        <fullName evidence="3">SEC-C motif-containing protein</fullName>
    </recommendedName>
</protein>
<organism evidence="1">
    <name type="scientific">Rhodococcus hoagii (strain 103S)</name>
    <name type="common">Rhodococcus equi</name>
    <dbReference type="NCBI Taxonomy" id="685727"/>
    <lineage>
        <taxon>Bacteria</taxon>
        <taxon>Bacillati</taxon>
        <taxon>Actinomycetota</taxon>
        <taxon>Actinomycetes</taxon>
        <taxon>Mycobacteriales</taxon>
        <taxon>Nocardiaceae</taxon>
        <taxon>Prescottella</taxon>
    </lineage>
</organism>